<dbReference type="RefSeq" id="WP_162205636.1">
    <property type="nucleotide sequence ID" value="NZ_VIRB01000073.1"/>
</dbReference>
<dbReference type="Pfam" id="PF04977">
    <property type="entry name" value="DivIC"/>
    <property type="match status" value="1"/>
</dbReference>
<keyword evidence="2" id="KW-0812">Transmembrane</keyword>
<evidence type="ECO:0000256" key="2">
    <source>
        <dbReference type="SAM" id="Phobius"/>
    </source>
</evidence>
<evidence type="ECO:0000256" key="1">
    <source>
        <dbReference type="SAM" id="Coils"/>
    </source>
</evidence>
<feature type="transmembrane region" description="Helical" evidence="2">
    <location>
        <begin position="29"/>
        <end position="51"/>
    </location>
</feature>
<name>A0A9X5CDR4_9FIRM</name>
<sequence>MSQRKKAPAGRKHSRKGTSIFRQHKRSIVIIYTVLGMLAAMLAVNSVSLYARNQIYKQQEAELKAQIEEQNTRLDKLKEYEEYVKSDDYIRDVAEEKLGLVDPNEILFRPEE</sequence>
<reference evidence="3 4" key="1">
    <citation type="submission" date="2019-07" db="EMBL/GenBank/DDBJ databases">
        <title>Draft genome sequences of 15 bacterial species constituting the stable defined intestinal microbiota of the GM15 gnotobiotic mouse model.</title>
        <authorList>
            <person name="Elie C."/>
            <person name="Mathieu A."/>
            <person name="Saliou A."/>
            <person name="Darnaud M."/>
            <person name="Leulier F."/>
            <person name="Tamellini A."/>
        </authorList>
    </citation>
    <scope>NUCLEOTIDE SEQUENCE [LARGE SCALE GENOMIC DNA]</scope>
    <source>
        <strain evidence="4">ASF 502</strain>
    </source>
</reference>
<dbReference type="EMBL" id="VIRB01000073">
    <property type="protein sequence ID" value="NDO69381.1"/>
    <property type="molecule type" value="Genomic_DNA"/>
</dbReference>
<evidence type="ECO:0000313" key="3">
    <source>
        <dbReference type="EMBL" id="NDO69381.1"/>
    </source>
</evidence>
<keyword evidence="2" id="KW-1133">Transmembrane helix</keyword>
<gene>
    <name evidence="3" type="ORF">FMM80_12130</name>
</gene>
<dbReference type="AlphaFoldDB" id="A0A9X5CDR4"/>
<keyword evidence="1" id="KW-0175">Coiled coil</keyword>
<accession>A0A9X5CDR4</accession>
<dbReference type="InterPro" id="IPR007060">
    <property type="entry name" value="FtsL/DivIC"/>
</dbReference>
<keyword evidence="2" id="KW-0472">Membrane</keyword>
<feature type="coiled-coil region" evidence="1">
    <location>
        <begin position="53"/>
        <end position="80"/>
    </location>
</feature>
<protein>
    <submittedName>
        <fullName evidence="3">Septum formation initiator family protein</fullName>
    </submittedName>
</protein>
<proteinExistence type="predicted"/>
<comment type="caution">
    <text evidence="3">The sequence shown here is derived from an EMBL/GenBank/DDBJ whole genome shotgun (WGS) entry which is preliminary data.</text>
</comment>
<organism evidence="3 4">
    <name type="scientific">Schaedlerella arabinosiphila</name>
    <dbReference type="NCBI Taxonomy" id="2044587"/>
    <lineage>
        <taxon>Bacteria</taxon>
        <taxon>Bacillati</taxon>
        <taxon>Bacillota</taxon>
        <taxon>Clostridia</taxon>
        <taxon>Lachnospirales</taxon>
        <taxon>Lachnospiraceae</taxon>
        <taxon>Schaedlerella</taxon>
    </lineage>
</organism>
<evidence type="ECO:0000313" key="4">
    <source>
        <dbReference type="Proteomes" id="UP000474104"/>
    </source>
</evidence>
<dbReference type="Proteomes" id="UP000474104">
    <property type="component" value="Unassembled WGS sequence"/>
</dbReference>